<keyword evidence="1" id="KW-1133">Transmembrane helix</keyword>
<accession>M2T7D6</accession>
<dbReference type="RefSeq" id="WP_008602716.1">
    <property type="nucleotide sequence ID" value="NZ_AMRV01000007.1"/>
</dbReference>
<feature type="transmembrane region" description="Helical" evidence="1">
    <location>
        <begin position="6"/>
        <end position="24"/>
    </location>
</feature>
<protein>
    <submittedName>
        <fullName evidence="2">Uncharacterized protein</fullName>
    </submittedName>
</protein>
<gene>
    <name evidence="2" type="ORF">C725_2155</name>
</gene>
<evidence type="ECO:0000256" key="1">
    <source>
        <dbReference type="SAM" id="Phobius"/>
    </source>
</evidence>
<dbReference type="Proteomes" id="UP000011717">
    <property type="component" value="Unassembled WGS sequence"/>
</dbReference>
<keyword evidence="3" id="KW-1185">Reference proteome</keyword>
<evidence type="ECO:0000313" key="3">
    <source>
        <dbReference type="Proteomes" id="UP000011717"/>
    </source>
</evidence>
<organism evidence="2 3">
    <name type="scientific">Pacificimonas flava</name>
    <dbReference type="NCBI Taxonomy" id="1234595"/>
    <lineage>
        <taxon>Bacteria</taxon>
        <taxon>Pseudomonadati</taxon>
        <taxon>Pseudomonadota</taxon>
        <taxon>Alphaproteobacteria</taxon>
        <taxon>Sphingomonadales</taxon>
        <taxon>Sphingosinicellaceae</taxon>
        <taxon>Pacificimonas</taxon>
    </lineage>
</organism>
<dbReference type="EMBL" id="AMRV01000007">
    <property type="protein sequence ID" value="EMD82434.1"/>
    <property type="molecule type" value="Genomic_DNA"/>
</dbReference>
<feature type="transmembrane region" description="Helical" evidence="1">
    <location>
        <begin position="36"/>
        <end position="61"/>
    </location>
</feature>
<name>M2T7D6_9SPHN</name>
<sequence>MSYETTLAGMGICIVLILVSWAAQRRPRRDIFRVPWFPWNAVMLLSLILFVLMAANLLSVWRG</sequence>
<proteinExistence type="predicted"/>
<dbReference type="AlphaFoldDB" id="M2T7D6"/>
<reference evidence="2 3" key="1">
    <citation type="journal article" date="2013" name="Genome Announc.">
        <title>Draft Genome Sequence of Strain JLT2015T, Belonging to the Family Sphingomonadaceae of the Alphaproteobacteria.</title>
        <authorList>
            <person name="Tang K."/>
            <person name="Liu K."/>
            <person name="Li S."/>
            <person name="Jiao N."/>
        </authorList>
    </citation>
    <scope>NUCLEOTIDE SEQUENCE [LARGE SCALE GENOMIC DNA]</scope>
    <source>
        <strain evidence="2 3">JLT2015</strain>
    </source>
</reference>
<evidence type="ECO:0000313" key="2">
    <source>
        <dbReference type="EMBL" id="EMD82434.1"/>
    </source>
</evidence>
<keyword evidence="1" id="KW-0812">Transmembrane</keyword>
<keyword evidence="1" id="KW-0472">Membrane</keyword>
<comment type="caution">
    <text evidence="2">The sequence shown here is derived from an EMBL/GenBank/DDBJ whole genome shotgun (WGS) entry which is preliminary data.</text>
</comment>